<dbReference type="AlphaFoldDB" id="A0A653F686"/>
<gene>
    <name evidence="2" type="ORF">BIN_B_04931</name>
</gene>
<accession>A0A653F686</accession>
<sequence length="140" mass="15130">MTDDNTADVIEAIDELEATCEMCGSEADELYHNDDLDAAVCNECDSRDAQRKPKRRTTPAKKAPAKNAIPAGRLSSREVADALGVAPARLRVFLRSTGSKFTPVGSGARYSFTKSDLAAIKKAFPAWEKKIAAEKAKKAK</sequence>
<evidence type="ECO:0000313" key="2">
    <source>
        <dbReference type="EMBL" id="VTP05089.1"/>
    </source>
</evidence>
<evidence type="ECO:0000256" key="1">
    <source>
        <dbReference type="SAM" id="MobiDB-lite"/>
    </source>
</evidence>
<feature type="region of interest" description="Disordered" evidence="1">
    <location>
        <begin position="46"/>
        <end position="68"/>
    </location>
</feature>
<organism evidence="2">
    <name type="scientific">Mycobacterium kansasii</name>
    <dbReference type="NCBI Taxonomy" id="1768"/>
    <lineage>
        <taxon>Bacteria</taxon>
        <taxon>Bacillati</taxon>
        <taxon>Actinomycetota</taxon>
        <taxon>Actinomycetes</taxon>
        <taxon>Mycobacteriales</taxon>
        <taxon>Mycobacteriaceae</taxon>
        <taxon>Mycobacterium</taxon>
    </lineage>
</organism>
<dbReference type="EMBL" id="LR589383">
    <property type="protein sequence ID" value="VTP05089.1"/>
    <property type="molecule type" value="Genomic_DNA"/>
</dbReference>
<reference evidence="2" key="1">
    <citation type="submission" date="2019-05" db="EMBL/GenBank/DDBJ databases">
        <authorList>
            <person name="Naeem R."/>
            <person name="Antony C."/>
            <person name="Guan Q."/>
        </authorList>
    </citation>
    <scope>NUCLEOTIDE SEQUENCE</scope>
    <source>
        <strain evidence="2">3</strain>
    </source>
</reference>
<proteinExistence type="predicted"/>
<protein>
    <submittedName>
        <fullName evidence="2">Uncharacterized protein</fullName>
    </submittedName>
</protein>
<name>A0A653F686_MYCKA</name>